<keyword evidence="1" id="KW-0472">Membrane</keyword>
<name>A0A418M713_9BACT</name>
<keyword evidence="3" id="KW-1185">Reference proteome</keyword>
<dbReference type="Proteomes" id="UP000283523">
    <property type="component" value="Unassembled WGS sequence"/>
</dbReference>
<dbReference type="EMBL" id="QXED01000005">
    <property type="protein sequence ID" value="RIV21596.1"/>
    <property type="molecule type" value="Genomic_DNA"/>
</dbReference>
<evidence type="ECO:0000313" key="3">
    <source>
        <dbReference type="Proteomes" id="UP000283523"/>
    </source>
</evidence>
<evidence type="ECO:0000256" key="1">
    <source>
        <dbReference type="SAM" id="Phobius"/>
    </source>
</evidence>
<feature type="transmembrane region" description="Helical" evidence="1">
    <location>
        <begin position="37"/>
        <end position="54"/>
    </location>
</feature>
<keyword evidence="1" id="KW-1133">Transmembrane helix</keyword>
<accession>A0A418M713</accession>
<keyword evidence="1" id="KW-0812">Transmembrane</keyword>
<feature type="transmembrane region" description="Helical" evidence="1">
    <location>
        <begin position="12"/>
        <end position="31"/>
    </location>
</feature>
<feature type="transmembrane region" description="Helical" evidence="1">
    <location>
        <begin position="75"/>
        <end position="97"/>
    </location>
</feature>
<gene>
    <name evidence="2" type="ORF">DYU11_19545</name>
</gene>
<proteinExistence type="predicted"/>
<feature type="transmembrane region" description="Helical" evidence="1">
    <location>
        <begin position="103"/>
        <end position="121"/>
    </location>
</feature>
<dbReference type="InterPro" id="IPR053824">
    <property type="entry name" value="DUF7010"/>
</dbReference>
<comment type="caution">
    <text evidence="2">The sequence shown here is derived from an EMBL/GenBank/DDBJ whole genome shotgun (WGS) entry which is preliminary data.</text>
</comment>
<feature type="transmembrane region" description="Helical" evidence="1">
    <location>
        <begin position="152"/>
        <end position="172"/>
    </location>
</feature>
<reference evidence="2 3" key="1">
    <citation type="submission" date="2018-08" db="EMBL/GenBank/DDBJ databases">
        <title>Fibrisoma montanum sp. nov., isolated from Danxia mountain soil.</title>
        <authorList>
            <person name="Huang Y."/>
        </authorList>
    </citation>
    <scope>NUCLEOTIDE SEQUENCE [LARGE SCALE GENOMIC DNA]</scope>
    <source>
        <strain evidence="2 3">HYT19</strain>
    </source>
</reference>
<organism evidence="2 3">
    <name type="scientific">Fibrisoma montanum</name>
    <dbReference type="NCBI Taxonomy" id="2305895"/>
    <lineage>
        <taxon>Bacteria</taxon>
        <taxon>Pseudomonadati</taxon>
        <taxon>Bacteroidota</taxon>
        <taxon>Cytophagia</taxon>
        <taxon>Cytophagales</taxon>
        <taxon>Spirosomataceae</taxon>
        <taxon>Fibrisoma</taxon>
    </lineage>
</organism>
<dbReference type="AlphaFoldDB" id="A0A418M713"/>
<sequence length="176" mass="19532">MDPHKEFRQTYLGAAPHTFVIGLIWVLSGLVSDNQSRTSGIVFIIVGGMFIFPLGELIRRFVLKAPTRLSPDNKLPLLFTLLAFTIPLSYPVVYMASKGNINWFFPSLAVLVGAHYLPFYWGYRMVTFLVLAVLIVAIGTVCALYASDSFSISAYLTGGSMLLFAVVNFVLVKNER</sequence>
<feature type="transmembrane region" description="Helical" evidence="1">
    <location>
        <begin position="128"/>
        <end position="146"/>
    </location>
</feature>
<protein>
    <submittedName>
        <fullName evidence="2">Uncharacterized protein</fullName>
    </submittedName>
</protein>
<evidence type="ECO:0000313" key="2">
    <source>
        <dbReference type="EMBL" id="RIV21596.1"/>
    </source>
</evidence>
<dbReference type="Pfam" id="PF22765">
    <property type="entry name" value="DUF7010"/>
    <property type="match status" value="1"/>
</dbReference>
<dbReference type="RefSeq" id="WP_119669387.1">
    <property type="nucleotide sequence ID" value="NZ_QXED01000005.1"/>
</dbReference>